<evidence type="ECO:0000313" key="1">
    <source>
        <dbReference type="EMBL" id="GBP69110.1"/>
    </source>
</evidence>
<keyword evidence="2" id="KW-1185">Reference proteome</keyword>
<proteinExistence type="predicted"/>
<comment type="caution">
    <text evidence="1">The sequence shown here is derived from an EMBL/GenBank/DDBJ whole genome shotgun (WGS) entry which is preliminary data.</text>
</comment>
<organism evidence="1 2">
    <name type="scientific">Eumeta variegata</name>
    <name type="common">Bagworm moth</name>
    <name type="synonym">Eumeta japonica</name>
    <dbReference type="NCBI Taxonomy" id="151549"/>
    <lineage>
        <taxon>Eukaryota</taxon>
        <taxon>Metazoa</taxon>
        <taxon>Ecdysozoa</taxon>
        <taxon>Arthropoda</taxon>
        <taxon>Hexapoda</taxon>
        <taxon>Insecta</taxon>
        <taxon>Pterygota</taxon>
        <taxon>Neoptera</taxon>
        <taxon>Endopterygota</taxon>
        <taxon>Lepidoptera</taxon>
        <taxon>Glossata</taxon>
        <taxon>Ditrysia</taxon>
        <taxon>Tineoidea</taxon>
        <taxon>Psychidae</taxon>
        <taxon>Oiketicinae</taxon>
        <taxon>Eumeta</taxon>
    </lineage>
</organism>
<dbReference type="AlphaFoldDB" id="A0A4C1Y0S7"/>
<reference evidence="1 2" key="1">
    <citation type="journal article" date="2019" name="Commun. Biol.">
        <title>The bagworm genome reveals a unique fibroin gene that provides high tensile strength.</title>
        <authorList>
            <person name="Kono N."/>
            <person name="Nakamura H."/>
            <person name="Ohtoshi R."/>
            <person name="Tomita M."/>
            <person name="Numata K."/>
            <person name="Arakawa K."/>
        </authorList>
    </citation>
    <scope>NUCLEOTIDE SEQUENCE [LARGE SCALE GENOMIC DNA]</scope>
</reference>
<evidence type="ECO:0000313" key="2">
    <source>
        <dbReference type="Proteomes" id="UP000299102"/>
    </source>
</evidence>
<dbReference type="Proteomes" id="UP000299102">
    <property type="component" value="Unassembled WGS sequence"/>
</dbReference>
<protein>
    <submittedName>
        <fullName evidence="1">Uncharacterized protein</fullName>
    </submittedName>
</protein>
<name>A0A4C1Y0S7_EUMVA</name>
<sequence length="160" mass="17668">MVQYSYKLQRCGIPTAEPVLLLSRGQKEMQFGKQGTLKRLSHQRVRVHTLCSLSLCRSLLLMLGGRSLRQDVDAGRRVVALAYFSFILSTSRLAGASTSAVVSKEDPRCNASKDVWKFSQSMRCLWRVGGAGPGFLILWPSTISSTSGLCRISVGQEIEE</sequence>
<gene>
    <name evidence="1" type="ORF">EVAR_87390_1</name>
</gene>
<dbReference type="EMBL" id="BGZK01001030">
    <property type="protein sequence ID" value="GBP69110.1"/>
    <property type="molecule type" value="Genomic_DNA"/>
</dbReference>
<accession>A0A4C1Y0S7</accession>